<protein>
    <submittedName>
        <fullName evidence="3">Uncharacterized protein</fullName>
    </submittedName>
</protein>
<dbReference type="Proteomes" id="UP000321947">
    <property type="component" value="Unassembled WGS sequence"/>
</dbReference>
<feature type="compositionally biased region" description="Acidic residues" evidence="1">
    <location>
        <begin position="117"/>
        <end position="126"/>
    </location>
</feature>
<feature type="compositionally biased region" description="Basic and acidic residues" evidence="1">
    <location>
        <begin position="76"/>
        <end position="86"/>
    </location>
</feature>
<feature type="compositionally biased region" description="Acidic residues" evidence="1">
    <location>
        <begin position="87"/>
        <end position="109"/>
    </location>
</feature>
<feature type="chain" id="PRO_5022739128" evidence="2">
    <location>
        <begin position="28"/>
        <end position="191"/>
    </location>
</feature>
<feature type="compositionally biased region" description="Acidic residues" evidence="1">
    <location>
        <begin position="138"/>
        <end position="160"/>
    </location>
</feature>
<sequence>MKKLQLLLFFFVSITVSILLVSPKVDGRKSLLQKEGRDDSNKLVEQSTTLDADFHGEMVGNNQKKKLPTDLEDNPEDQKGENSEDEKGSEEDVPGDEEGESEEAGDDGGESGSTEGEYGDLGDCGEESGGPKDCGAEFGDDDGGAFEGDEGEAPGEESGEVPEYQGGGGSGEEVSRDNNGEDSEEKVPGDN</sequence>
<evidence type="ECO:0000313" key="4">
    <source>
        <dbReference type="Proteomes" id="UP000321947"/>
    </source>
</evidence>
<accession>A0A5D3CEH4</accession>
<proteinExistence type="predicted"/>
<feature type="compositionally biased region" description="Basic and acidic residues" evidence="1">
    <location>
        <begin position="32"/>
        <end position="42"/>
    </location>
</feature>
<name>A0A5D3CEH4_CUCMM</name>
<organism evidence="3 4">
    <name type="scientific">Cucumis melo var. makuwa</name>
    <name type="common">Oriental melon</name>
    <dbReference type="NCBI Taxonomy" id="1194695"/>
    <lineage>
        <taxon>Eukaryota</taxon>
        <taxon>Viridiplantae</taxon>
        <taxon>Streptophyta</taxon>
        <taxon>Embryophyta</taxon>
        <taxon>Tracheophyta</taxon>
        <taxon>Spermatophyta</taxon>
        <taxon>Magnoliopsida</taxon>
        <taxon>eudicotyledons</taxon>
        <taxon>Gunneridae</taxon>
        <taxon>Pentapetalae</taxon>
        <taxon>rosids</taxon>
        <taxon>fabids</taxon>
        <taxon>Cucurbitales</taxon>
        <taxon>Cucurbitaceae</taxon>
        <taxon>Benincaseae</taxon>
        <taxon>Cucumis</taxon>
    </lineage>
</organism>
<evidence type="ECO:0000256" key="1">
    <source>
        <dbReference type="SAM" id="MobiDB-lite"/>
    </source>
</evidence>
<evidence type="ECO:0000256" key="2">
    <source>
        <dbReference type="SAM" id="SignalP"/>
    </source>
</evidence>
<evidence type="ECO:0000313" key="3">
    <source>
        <dbReference type="EMBL" id="TYK09628.1"/>
    </source>
</evidence>
<feature type="compositionally biased region" description="Basic and acidic residues" evidence="1">
    <location>
        <begin position="173"/>
        <end position="191"/>
    </location>
</feature>
<reference evidence="3 4" key="1">
    <citation type="submission" date="2019-08" db="EMBL/GenBank/DDBJ databases">
        <title>Draft genome sequences of two oriental melons (Cucumis melo L. var makuwa).</title>
        <authorList>
            <person name="Kwon S.-Y."/>
        </authorList>
    </citation>
    <scope>NUCLEOTIDE SEQUENCE [LARGE SCALE GENOMIC DNA]</scope>
    <source>
        <strain evidence="4">cv. Chang Bougi</strain>
        <tissue evidence="3">Leaf</tissue>
    </source>
</reference>
<feature type="region of interest" description="Disordered" evidence="1">
    <location>
        <begin position="32"/>
        <end position="191"/>
    </location>
</feature>
<dbReference type="EMBL" id="SSTD01011480">
    <property type="protein sequence ID" value="TYK09628.1"/>
    <property type="molecule type" value="Genomic_DNA"/>
</dbReference>
<keyword evidence="2" id="KW-0732">Signal</keyword>
<dbReference type="AlphaFoldDB" id="A0A5D3CEH4"/>
<gene>
    <name evidence="3" type="ORF">E5676_scaffold447G00230</name>
</gene>
<comment type="caution">
    <text evidence="3">The sequence shown here is derived from an EMBL/GenBank/DDBJ whole genome shotgun (WGS) entry which is preliminary data.</text>
</comment>
<feature type="signal peptide" evidence="2">
    <location>
        <begin position="1"/>
        <end position="27"/>
    </location>
</feature>